<feature type="compositionally biased region" description="Polar residues" evidence="4">
    <location>
        <begin position="87"/>
        <end position="101"/>
    </location>
</feature>
<protein>
    <recommendedName>
        <fullName evidence="7">Dynactin subunit 2</fullName>
    </recommendedName>
</protein>
<evidence type="ECO:0000256" key="2">
    <source>
        <dbReference type="ARBA" id="ARBA00022490"/>
    </source>
</evidence>
<evidence type="ECO:0000256" key="4">
    <source>
        <dbReference type="SAM" id="MobiDB-lite"/>
    </source>
</evidence>
<reference evidence="5" key="1">
    <citation type="journal article" date="2021" name="Nat. Commun.">
        <title>Genetic determinants of endophytism in the Arabidopsis root mycobiome.</title>
        <authorList>
            <person name="Mesny F."/>
            <person name="Miyauchi S."/>
            <person name="Thiergart T."/>
            <person name="Pickel B."/>
            <person name="Atanasova L."/>
            <person name="Karlsson M."/>
            <person name="Huettel B."/>
            <person name="Barry K.W."/>
            <person name="Haridas S."/>
            <person name="Chen C."/>
            <person name="Bauer D."/>
            <person name="Andreopoulos W."/>
            <person name="Pangilinan J."/>
            <person name="LaButti K."/>
            <person name="Riley R."/>
            <person name="Lipzen A."/>
            <person name="Clum A."/>
            <person name="Drula E."/>
            <person name="Henrissat B."/>
            <person name="Kohler A."/>
            <person name="Grigoriev I.V."/>
            <person name="Martin F.M."/>
            <person name="Hacquard S."/>
        </authorList>
    </citation>
    <scope>NUCLEOTIDE SEQUENCE</scope>
    <source>
        <strain evidence="5">MPI-CAGE-CH-0243</strain>
    </source>
</reference>
<accession>A0A9P9DR98</accession>
<evidence type="ECO:0000313" key="6">
    <source>
        <dbReference type="Proteomes" id="UP000700596"/>
    </source>
</evidence>
<feature type="coiled-coil region" evidence="3">
    <location>
        <begin position="285"/>
        <end position="312"/>
    </location>
</feature>
<comment type="caution">
    <text evidence="5">The sequence shown here is derived from an EMBL/GenBank/DDBJ whole genome shotgun (WGS) entry which is preliminary data.</text>
</comment>
<dbReference type="OrthoDB" id="4977at2759"/>
<dbReference type="InterPro" id="IPR028133">
    <property type="entry name" value="Dynamitin"/>
</dbReference>
<feature type="compositionally biased region" description="Polar residues" evidence="4">
    <location>
        <begin position="65"/>
        <end position="74"/>
    </location>
</feature>
<organism evidence="5 6">
    <name type="scientific">Dendryphion nanum</name>
    <dbReference type="NCBI Taxonomy" id="256645"/>
    <lineage>
        <taxon>Eukaryota</taxon>
        <taxon>Fungi</taxon>
        <taxon>Dikarya</taxon>
        <taxon>Ascomycota</taxon>
        <taxon>Pezizomycotina</taxon>
        <taxon>Dothideomycetes</taxon>
        <taxon>Pleosporomycetidae</taxon>
        <taxon>Pleosporales</taxon>
        <taxon>Torulaceae</taxon>
        <taxon>Dendryphion</taxon>
    </lineage>
</organism>
<dbReference type="GO" id="GO:0007017">
    <property type="term" value="P:microtubule-based process"/>
    <property type="evidence" value="ECO:0007669"/>
    <property type="project" value="InterPro"/>
</dbReference>
<feature type="compositionally biased region" description="Acidic residues" evidence="4">
    <location>
        <begin position="43"/>
        <end position="56"/>
    </location>
</feature>
<feature type="region of interest" description="Disordered" evidence="4">
    <location>
        <begin position="1"/>
        <end position="119"/>
    </location>
</feature>
<gene>
    <name evidence="5" type="ORF">B0J11DRAFT_323788</name>
</gene>
<evidence type="ECO:0000256" key="1">
    <source>
        <dbReference type="ARBA" id="ARBA00004496"/>
    </source>
</evidence>
<dbReference type="Proteomes" id="UP000700596">
    <property type="component" value="Unassembled WGS sequence"/>
</dbReference>
<dbReference type="Pfam" id="PF04912">
    <property type="entry name" value="Dynamitin"/>
    <property type="match status" value="1"/>
</dbReference>
<evidence type="ECO:0000313" key="5">
    <source>
        <dbReference type="EMBL" id="KAH7123861.1"/>
    </source>
</evidence>
<keyword evidence="3" id="KW-0175">Coiled coil</keyword>
<comment type="subcellular location">
    <subcellularLocation>
        <location evidence="1">Cytoplasm</location>
    </subcellularLocation>
</comment>
<dbReference type="PANTHER" id="PTHR15346">
    <property type="entry name" value="DYNACTIN SUBUNIT"/>
    <property type="match status" value="1"/>
</dbReference>
<sequence>MAEAPKPKYDSLPGIDTSPDVYETPDLDNDTSTIQASTAVSESEGDESEEEEEDEESAVRHQRLQTEQARSRFQPSRVDARGVDFSDNISAQRRSYRTSTRGARRRGEILGDDSDEEKESFSRKLMRVKRELHELEHEYEGRLQSGDTTKIEERDPKEIMELISDKVDFIYARRRGGVRGAEPILDRTITRFNNYPPFDPSKRITKAIENQPPLPGTQIQKSQLDFVLNQAADFDARMTKLENALGLNGNTMPDIGQRPPFPVFTTLHKLEQITGTLADASTSNLETVSQTVKKLIADAEELKQTNAEALRLAEASGTSGSKSSEIKSRLDSEQEAKVNALHGTLPSIDKLSPMLPIVLERLRTLRLVHTAAWQSDEILTELESRQSQQEDEIKKWEESLEKTESDVKECEKAMHTNMKVVGDWVKKLEERMEKLPLGE</sequence>
<name>A0A9P9DR98_9PLEO</name>
<keyword evidence="6" id="KW-1185">Reference proteome</keyword>
<keyword evidence="2" id="KW-0963">Cytoplasm</keyword>
<evidence type="ECO:0008006" key="7">
    <source>
        <dbReference type="Google" id="ProtNLM"/>
    </source>
</evidence>
<evidence type="ECO:0000256" key="3">
    <source>
        <dbReference type="SAM" id="Coils"/>
    </source>
</evidence>
<dbReference type="AlphaFoldDB" id="A0A9P9DR98"/>
<dbReference type="EMBL" id="JAGMWT010000008">
    <property type="protein sequence ID" value="KAH7123861.1"/>
    <property type="molecule type" value="Genomic_DNA"/>
</dbReference>
<proteinExistence type="predicted"/>
<feature type="compositionally biased region" description="Polar residues" evidence="4">
    <location>
        <begin position="30"/>
        <end position="40"/>
    </location>
</feature>
<feature type="coiled-coil region" evidence="3">
    <location>
        <begin position="379"/>
        <end position="413"/>
    </location>
</feature>
<dbReference type="GO" id="GO:0005869">
    <property type="term" value="C:dynactin complex"/>
    <property type="evidence" value="ECO:0007669"/>
    <property type="project" value="InterPro"/>
</dbReference>
<dbReference type="GO" id="GO:0005737">
    <property type="term" value="C:cytoplasm"/>
    <property type="evidence" value="ECO:0007669"/>
    <property type="project" value="UniProtKB-SubCell"/>
</dbReference>